<evidence type="ECO:0000256" key="1">
    <source>
        <dbReference type="SAM" id="MobiDB-lite"/>
    </source>
</evidence>
<protein>
    <submittedName>
        <fullName evidence="2">Uncharacterized protein</fullName>
    </submittedName>
</protein>
<comment type="caution">
    <text evidence="2">The sequence shown here is derived from an EMBL/GenBank/DDBJ whole genome shotgun (WGS) entry which is preliminary data.</text>
</comment>
<reference evidence="2" key="2">
    <citation type="journal article" date="2014" name="ISME J.">
        <title>Microbial stratification in low pH oxic and suboxic macroscopic growths along an acid mine drainage.</title>
        <authorList>
            <person name="Mendez-Garcia C."/>
            <person name="Mesa V."/>
            <person name="Sprenger R.R."/>
            <person name="Richter M."/>
            <person name="Diez M.S."/>
            <person name="Solano J."/>
            <person name="Bargiela R."/>
            <person name="Golyshina O.V."/>
            <person name="Manteca A."/>
            <person name="Ramos J.L."/>
            <person name="Gallego J.R."/>
            <person name="Llorente I."/>
            <person name="Martins Dos Santos V.A."/>
            <person name="Jensen O.N."/>
            <person name="Pelaez A.I."/>
            <person name="Sanchez J."/>
            <person name="Ferrer M."/>
        </authorList>
    </citation>
    <scope>NUCLEOTIDE SEQUENCE</scope>
</reference>
<dbReference type="EMBL" id="AUZX01007683">
    <property type="protein sequence ID" value="EQD58456.1"/>
    <property type="molecule type" value="Genomic_DNA"/>
</dbReference>
<feature type="region of interest" description="Disordered" evidence="1">
    <location>
        <begin position="113"/>
        <end position="132"/>
    </location>
</feature>
<organism evidence="2">
    <name type="scientific">mine drainage metagenome</name>
    <dbReference type="NCBI Taxonomy" id="410659"/>
    <lineage>
        <taxon>unclassified sequences</taxon>
        <taxon>metagenomes</taxon>
        <taxon>ecological metagenomes</taxon>
    </lineage>
</organism>
<dbReference type="AlphaFoldDB" id="T1ACD2"/>
<gene>
    <name evidence="2" type="ORF">B1A_10779</name>
</gene>
<evidence type="ECO:0000313" key="2">
    <source>
        <dbReference type="EMBL" id="EQD58456.1"/>
    </source>
</evidence>
<name>T1ACD2_9ZZZZ</name>
<sequence length="132" mass="14562">MRLRPLLLSLCLAAVALIPAATAQDDVRLPHLGSSADQAFTQAEAEAYGASMLRQMRALGLVLDDPLATQYINALGYRLVSSSESPKTRFTFFYPARGRNQLVRSARWLRRHQLGPDHRDAKRGRTGRGDGA</sequence>
<proteinExistence type="predicted"/>
<accession>T1ACD2</accession>
<reference evidence="2" key="1">
    <citation type="submission" date="2013-08" db="EMBL/GenBank/DDBJ databases">
        <authorList>
            <person name="Mendez C."/>
            <person name="Richter M."/>
            <person name="Ferrer M."/>
            <person name="Sanchez J."/>
        </authorList>
    </citation>
    <scope>NUCLEOTIDE SEQUENCE</scope>
</reference>